<dbReference type="EMBL" id="JAFBCL010000001">
    <property type="protein sequence ID" value="MBM7815006.1"/>
    <property type="molecule type" value="Genomic_DNA"/>
</dbReference>
<keyword evidence="4" id="KW-1185">Reference proteome</keyword>
<protein>
    <submittedName>
        <fullName evidence="2">Uncharacterized protein</fullName>
    </submittedName>
</protein>
<dbReference type="Proteomes" id="UP000671828">
    <property type="component" value="Chromosome"/>
</dbReference>
<accession>A0A8T8HXL6</accession>
<sequence>MTEDAVAVVFAKAPFAWEPEEAELVKRVFRERRPAVPRQVVAPLWRYWRQRCPGQPLFDDPEDDLALLLHARALGVEVPAPDPGEPLAALLDRAEDPGECGPVVPERLPWGPRAALSTDVRAALPGTLVRAWVVADDQGPVEVLVVGEGLPEIRRQVVQSALTTSLRVNGMADGEPGVVGDFVGVGLIRISAGLAGKQTAMDLPSVFDARHVTTAEGAAPTARGALREFVNHLRALERETNLVELAEVVHADSVAFAEEVRALADRAAAQPHRAFLRPALPGADGGGPVALLPCLRTAEPDDARPGSGIGVALHPDLLETAAYRALEEAHQRVLAQRLAMDAKLRRDRLEADIRWLRTELEAYLRADEDERRSMWDPTVLLVERFDERVGTVIRLAEPEEIDSDTYYRNNVPQLIALREDWARRLNELVANLETAVARPYAPARQLAAGRFLDAVLRDVVPDESPATEDAFRRWSDQVAPLLRFEWRHALRRQRIDPADVLTRHTAFVTRYLPAIDGDDAELHVHLYSVVDDRLSAVLADAARGALVVRDATDHAEPEPAGEPDAVAADQAWQTLVRLAGDGDEKAFDAAFLAALRAHPRHVAHRVAEELHPPEPGAAEAETIDAELESARRALSLSEGMHRALVAMRLSAFATARQCLDAVHAEPRWEARAWLLRAVVECVAAEVPYREIPDLLGAHLPGVPSAASRAVDEAADLDAAYTTAWLAALPDTDLDKAVRRLFHGIPRARTCTTERERAVWLFRGAVESARLARQLEQAGEELSEEAEAIDSALVKVGKAVEDIVLGQFVSGGRDEAQALFEVLTGEEQPRYGRVTGA</sequence>
<reference evidence="1 4" key="1">
    <citation type="submission" date="2021-01" db="EMBL/GenBank/DDBJ databases">
        <title>Sequencing the genomes of 1000 actinobacteria strains.</title>
        <authorList>
            <person name="Klenk H.-P."/>
        </authorList>
    </citation>
    <scope>NUCLEOTIDE SEQUENCE [LARGE SCALE GENOMIC DNA]</scope>
    <source>
        <strain evidence="1 4">DSM 44581</strain>
    </source>
</reference>
<name>A0A8T8HXL6_9PSEU</name>
<dbReference type="RefSeq" id="WP_204845581.1">
    <property type="nucleotide sequence ID" value="NZ_JAFBCL010000001.1"/>
</dbReference>
<evidence type="ECO:0000313" key="1">
    <source>
        <dbReference type="EMBL" id="MBM7815006.1"/>
    </source>
</evidence>
<organism evidence="2 3">
    <name type="scientific">Saccharothrix algeriensis</name>
    <dbReference type="NCBI Taxonomy" id="173560"/>
    <lineage>
        <taxon>Bacteria</taxon>
        <taxon>Bacillati</taxon>
        <taxon>Actinomycetota</taxon>
        <taxon>Actinomycetes</taxon>
        <taxon>Pseudonocardiales</taxon>
        <taxon>Pseudonocardiaceae</taxon>
        <taxon>Saccharothrix</taxon>
    </lineage>
</organism>
<evidence type="ECO:0000313" key="2">
    <source>
        <dbReference type="EMBL" id="QTR03262.1"/>
    </source>
</evidence>
<evidence type="ECO:0000313" key="3">
    <source>
        <dbReference type="Proteomes" id="UP000671828"/>
    </source>
</evidence>
<proteinExistence type="predicted"/>
<gene>
    <name evidence="2" type="ORF">J7S33_30705</name>
    <name evidence="1" type="ORF">JOE68_005871</name>
</gene>
<reference evidence="2" key="2">
    <citation type="submission" date="2021-04" db="EMBL/GenBank/DDBJ databases">
        <title>Saccharothrix algeriensis WGS.</title>
        <authorList>
            <person name="Stuskova K."/>
            <person name="Hakalova E."/>
            <person name="Tebbal A.B."/>
            <person name="Eichmeier A."/>
        </authorList>
    </citation>
    <scope>NUCLEOTIDE SEQUENCE</scope>
    <source>
        <strain evidence="2">NRRL B-24137</strain>
    </source>
</reference>
<dbReference type="Proteomes" id="UP001195724">
    <property type="component" value="Unassembled WGS sequence"/>
</dbReference>
<dbReference type="EMBL" id="CP072788">
    <property type="protein sequence ID" value="QTR03262.1"/>
    <property type="molecule type" value="Genomic_DNA"/>
</dbReference>
<dbReference type="AlphaFoldDB" id="A0A8T8HXL6"/>
<evidence type="ECO:0000313" key="4">
    <source>
        <dbReference type="Proteomes" id="UP001195724"/>
    </source>
</evidence>